<dbReference type="InterPro" id="IPR015928">
    <property type="entry name" value="Aconitase/3IPM_dehydase_swvl"/>
</dbReference>
<dbReference type="GO" id="GO:0009316">
    <property type="term" value="C:3-isopropylmalate dehydratase complex"/>
    <property type="evidence" value="ECO:0007669"/>
    <property type="project" value="InterPro"/>
</dbReference>
<dbReference type="EMBL" id="JACCHS010000179">
    <property type="protein sequence ID" value="NYT47562.1"/>
    <property type="molecule type" value="Genomic_DNA"/>
</dbReference>
<dbReference type="InterPro" id="IPR050075">
    <property type="entry name" value="LeuD"/>
</dbReference>
<dbReference type="NCBIfam" id="TIGR00171">
    <property type="entry name" value="leuD"/>
    <property type="match status" value="1"/>
</dbReference>
<feature type="domain" description="Aconitase A/isopropylmalate dehydratase small subunit swivel" evidence="11">
    <location>
        <begin position="1"/>
        <end position="120"/>
    </location>
</feature>
<dbReference type="GO" id="GO:0003861">
    <property type="term" value="F:3-isopropylmalate dehydratase activity"/>
    <property type="evidence" value="ECO:0007669"/>
    <property type="project" value="UniProtKB-UniRule"/>
</dbReference>
<dbReference type="UniPathway" id="UPA00048">
    <property type="reaction ID" value="UER00071"/>
</dbReference>
<comment type="similarity">
    <text evidence="4 10">Belongs to the LeuD family. LeuD type 1 subfamily.</text>
</comment>
<keyword evidence="7 10" id="KW-0028">Amino-acid biosynthesis</keyword>
<comment type="subunit">
    <text evidence="5 10">Heterodimer of LeuC and LeuD.</text>
</comment>
<evidence type="ECO:0000256" key="2">
    <source>
        <dbReference type="ARBA" id="ARBA00002695"/>
    </source>
</evidence>
<dbReference type="Proteomes" id="UP000537890">
    <property type="component" value="Unassembled WGS sequence"/>
</dbReference>
<gene>
    <name evidence="10 12" type="primary">leuD</name>
    <name evidence="12" type="ORF">H0A75_08375</name>
</gene>
<dbReference type="PANTHER" id="PTHR43345">
    <property type="entry name" value="3-ISOPROPYLMALATE DEHYDRATASE SMALL SUBUNIT 2-RELATED-RELATED"/>
    <property type="match status" value="1"/>
</dbReference>
<keyword evidence="6 10" id="KW-0432">Leucine biosynthesis</keyword>
<sequence length="214" mass="23857">MQAYKKHESIAALMNRSNVDTDQIIPKQFLKKVERTGFGQHLFHDWRFNDDGSDNAKFELNKPAFKDAQILVAGDNFGCGSSREHAPWAIADYGFNTIISSSYADIFYNNCFKNSILPIIATKEQLASNMDEVAANEGVKFIVDLENQQLTTPAGNGFKFEVDAVRKGNLIKGLDDIGLTMQHTDLIDQYEKKHKQNATITMGLMANILCCGLG</sequence>
<evidence type="ECO:0000256" key="10">
    <source>
        <dbReference type="HAMAP-Rule" id="MF_01031"/>
    </source>
</evidence>
<evidence type="ECO:0000313" key="12">
    <source>
        <dbReference type="EMBL" id="NYT47562.1"/>
    </source>
</evidence>
<evidence type="ECO:0000256" key="9">
    <source>
        <dbReference type="ARBA" id="ARBA00023304"/>
    </source>
</evidence>
<evidence type="ECO:0000259" key="11">
    <source>
        <dbReference type="Pfam" id="PF00694"/>
    </source>
</evidence>
<reference evidence="12 13" key="1">
    <citation type="submission" date="2020-05" db="EMBL/GenBank/DDBJ databases">
        <title>Horizontal transmission and recombination maintain forever young bacterial symbiont genomes.</title>
        <authorList>
            <person name="Russell S.L."/>
            <person name="Pepper-Tunick E."/>
            <person name="Svedberg J."/>
            <person name="Byrne A."/>
            <person name="Ruelas Castillo J."/>
            <person name="Vollmers C."/>
            <person name="Beinart R.A."/>
            <person name="Corbett-Detig R."/>
        </authorList>
    </citation>
    <scope>NUCLEOTIDE SEQUENCE [LARGE SCALE GENOMIC DNA]</scope>
    <source>
        <strain evidence="12">4727-3</strain>
    </source>
</reference>
<dbReference type="InterPro" id="IPR004431">
    <property type="entry name" value="3-IsopropMal_deHydase_ssu"/>
</dbReference>
<comment type="caution">
    <text evidence="12">The sequence shown here is derived from an EMBL/GenBank/DDBJ whole genome shotgun (WGS) entry which is preliminary data.</text>
</comment>
<dbReference type="AlphaFoldDB" id="A0A7Z0MQ75"/>
<accession>A0A7Z0MQ75</accession>
<dbReference type="InterPro" id="IPR000573">
    <property type="entry name" value="AconitaseA/IPMdHydase_ssu_swvl"/>
</dbReference>
<evidence type="ECO:0000256" key="6">
    <source>
        <dbReference type="ARBA" id="ARBA00022430"/>
    </source>
</evidence>
<proteinExistence type="inferred from homology"/>
<comment type="catalytic activity">
    <reaction evidence="1 10">
        <text>(2R,3S)-3-isopropylmalate = (2S)-2-isopropylmalate</text>
        <dbReference type="Rhea" id="RHEA:32287"/>
        <dbReference type="ChEBI" id="CHEBI:1178"/>
        <dbReference type="ChEBI" id="CHEBI:35121"/>
        <dbReference type="EC" id="4.2.1.33"/>
    </reaction>
</comment>
<keyword evidence="8 10" id="KW-0456">Lyase</keyword>
<evidence type="ECO:0000256" key="1">
    <source>
        <dbReference type="ARBA" id="ARBA00000491"/>
    </source>
</evidence>
<keyword evidence="9 10" id="KW-0100">Branched-chain amino acid biosynthesis</keyword>
<name>A0A7Z0MQ75_9GAMM</name>
<dbReference type="InterPro" id="IPR033940">
    <property type="entry name" value="IPMI_Swivel"/>
</dbReference>
<dbReference type="GO" id="GO:0009098">
    <property type="term" value="P:L-leucine biosynthetic process"/>
    <property type="evidence" value="ECO:0007669"/>
    <property type="project" value="UniProtKB-UniRule"/>
</dbReference>
<organism evidence="12 13">
    <name type="scientific">Candidatus Methanofishera endochildressiae</name>
    <dbReference type="NCBI Taxonomy" id="2738884"/>
    <lineage>
        <taxon>Bacteria</taxon>
        <taxon>Pseudomonadati</taxon>
        <taxon>Pseudomonadota</taxon>
        <taxon>Gammaproteobacteria</taxon>
        <taxon>Candidatus Methanofishera</taxon>
    </lineage>
</organism>
<dbReference type="Pfam" id="PF00694">
    <property type="entry name" value="Aconitase_C"/>
    <property type="match status" value="1"/>
</dbReference>
<dbReference type="Gene3D" id="3.20.19.10">
    <property type="entry name" value="Aconitase, domain 4"/>
    <property type="match status" value="1"/>
</dbReference>
<dbReference type="FunFam" id="3.20.19.10:FF:000003">
    <property type="entry name" value="3-isopropylmalate dehydratase small subunit"/>
    <property type="match status" value="1"/>
</dbReference>
<comment type="function">
    <text evidence="2 10">Catalyzes the isomerization between 2-isopropylmalate and 3-isopropylmalate, via the formation of 2-isopropylmaleate.</text>
</comment>
<dbReference type="HAMAP" id="MF_01031">
    <property type="entry name" value="LeuD_type1"/>
    <property type="match status" value="1"/>
</dbReference>
<dbReference type="CDD" id="cd01577">
    <property type="entry name" value="IPMI_Swivel"/>
    <property type="match status" value="1"/>
</dbReference>
<evidence type="ECO:0000256" key="5">
    <source>
        <dbReference type="ARBA" id="ARBA00011271"/>
    </source>
</evidence>
<evidence type="ECO:0000256" key="8">
    <source>
        <dbReference type="ARBA" id="ARBA00023239"/>
    </source>
</evidence>
<evidence type="ECO:0000256" key="4">
    <source>
        <dbReference type="ARBA" id="ARBA00009845"/>
    </source>
</evidence>
<evidence type="ECO:0000313" key="13">
    <source>
        <dbReference type="Proteomes" id="UP000537890"/>
    </source>
</evidence>
<comment type="pathway">
    <text evidence="3 10">Amino-acid biosynthesis; L-leucine biosynthesis; L-leucine from 3-methyl-2-oxobutanoate: step 2/4.</text>
</comment>
<dbReference type="PANTHER" id="PTHR43345:SF5">
    <property type="entry name" value="3-ISOPROPYLMALATE DEHYDRATASE SMALL SUBUNIT"/>
    <property type="match status" value="1"/>
</dbReference>
<evidence type="ECO:0000256" key="7">
    <source>
        <dbReference type="ARBA" id="ARBA00022605"/>
    </source>
</evidence>
<evidence type="ECO:0000256" key="3">
    <source>
        <dbReference type="ARBA" id="ARBA00004729"/>
    </source>
</evidence>
<dbReference type="NCBIfam" id="NF002458">
    <property type="entry name" value="PRK01641.1"/>
    <property type="match status" value="1"/>
</dbReference>
<protein>
    <recommendedName>
        <fullName evidence="10">3-isopropylmalate dehydratase small subunit</fullName>
        <ecNumber evidence="10">4.2.1.33</ecNumber>
    </recommendedName>
    <alternativeName>
        <fullName evidence="10">Alpha-IPM isomerase</fullName>
        <shortName evidence="10">IPMI</shortName>
    </alternativeName>
    <alternativeName>
        <fullName evidence="10">Isopropylmalate isomerase</fullName>
    </alternativeName>
</protein>
<dbReference type="SUPFAM" id="SSF52016">
    <property type="entry name" value="LeuD/IlvD-like"/>
    <property type="match status" value="1"/>
</dbReference>
<dbReference type="EC" id="4.2.1.33" evidence="10"/>